<name>A0ABD2YVK9_9GENT</name>
<proteinExistence type="predicted"/>
<dbReference type="EMBL" id="JBJUIK010000012">
    <property type="protein sequence ID" value="KAL3510968.1"/>
    <property type="molecule type" value="Genomic_DNA"/>
</dbReference>
<evidence type="ECO:0000313" key="1">
    <source>
        <dbReference type="EMBL" id="KAL3510968.1"/>
    </source>
</evidence>
<accession>A0ABD2YVK9</accession>
<organism evidence="1 2">
    <name type="scientific">Cinchona calisaya</name>
    <dbReference type="NCBI Taxonomy" id="153742"/>
    <lineage>
        <taxon>Eukaryota</taxon>
        <taxon>Viridiplantae</taxon>
        <taxon>Streptophyta</taxon>
        <taxon>Embryophyta</taxon>
        <taxon>Tracheophyta</taxon>
        <taxon>Spermatophyta</taxon>
        <taxon>Magnoliopsida</taxon>
        <taxon>eudicotyledons</taxon>
        <taxon>Gunneridae</taxon>
        <taxon>Pentapetalae</taxon>
        <taxon>asterids</taxon>
        <taxon>lamiids</taxon>
        <taxon>Gentianales</taxon>
        <taxon>Rubiaceae</taxon>
        <taxon>Cinchonoideae</taxon>
        <taxon>Cinchoneae</taxon>
        <taxon>Cinchona</taxon>
    </lineage>
</organism>
<dbReference type="AlphaFoldDB" id="A0ABD2YVK9"/>
<protein>
    <submittedName>
        <fullName evidence="1">Uncharacterized protein</fullName>
    </submittedName>
</protein>
<gene>
    <name evidence="1" type="ORF">ACH5RR_030369</name>
</gene>
<keyword evidence="2" id="KW-1185">Reference proteome</keyword>
<comment type="caution">
    <text evidence="1">The sequence shown here is derived from an EMBL/GenBank/DDBJ whole genome shotgun (WGS) entry which is preliminary data.</text>
</comment>
<evidence type="ECO:0000313" key="2">
    <source>
        <dbReference type="Proteomes" id="UP001630127"/>
    </source>
</evidence>
<reference evidence="1 2" key="1">
    <citation type="submission" date="2024-11" db="EMBL/GenBank/DDBJ databases">
        <title>A near-complete genome assembly of Cinchona calisaya.</title>
        <authorList>
            <person name="Lian D.C."/>
            <person name="Zhao X.W."/>
            <person name="Wei L."/>
        </authorList>
    </citation>
    <scope>NUCLEOTIDE SEQUENCE [LARGE SCALE GENOMIC DNA]</scope>
    <source>
        <tissue evidence="1">Nenye</tissue>
    </source>
</reference>
<dbReference type="Proteomes" id="UP001630127">
    <property type="component" value="Unassembled WGS sequence"/>
</dbReference>
<sequence>MDNNPLSSVSSLSSSYDRNKLKEEYDIPQYMDLRNKWTILKISPSVIYKYGLFDNIISKYVVKTTEKSIPLNSDEHVIQLLNYNDIDSYISAGKFNFMHIGLV</sequence>